<evidence type="ECO:0000256" key="1">
    <source>
        <dbReference type="SAM" id="MobiDB-lite"/>
    </source>
</evidence>
<proteinExistence type="predicted"/>
<accession>A0A2K3N434</accession>
<feature type="compositionally biased region" description="Basic residues" evidence="1">
    <location>
        <begin position="38"/>
        <end position="51"/>
    </location>
</feature>
<dbReference type="Proteomes" id="UP000236291">
    <property type="component" value="Unassembled WGS sequence"/>
</dbReference>
<feature type="compositionally biased region" description="Basic and acidic residues" evidence="1">
    <location>
        <begin position="15"/>
        <end position="37"/>
    </location>
</feature>
<organism evidence="2 3">
    <name type="scientific">Trifolium pratense</name>
    <name type="common">Red clover</name>
    <dbReference type="NCBI Taxonomy" id="57577"/>
    <lineage>
        <taxon>Eukaryota</taxon>
        <taxon>Viridiplantae</taxon>
        <taxon>Streptophyta</taxon>
        <taxon>Embryophyta</taxon>
        <taxon>Tracheophyta</taxon>
        <taxon>Spermatophyta</taxon>
        <taxon>Magnoliopsida</taxon>
        <taxon>eudicotyledons</taxon>
        <taxon>Gunneridae</taxon>
        <taxon>Pentapetalae</taxon>
        <taxon>rosids</taxon>
        <taxon>fabids</taxon>
        <taxon>Fabales</taxon>
        <taxon>Fabaceae</taxon>
        <taxon>Papilionoideae</taxon>
        <taxon>50 kb inversion clade</taxon>
        <taxon>NPAAA clade</taxon>
        <taxon>Hologalegina</taxon>
        <taxon>IRL clade</taxon>
        <taxon>Trifolieae</taxon>
        <taxon>Trifolium</taxon>
    </lineage>
</organism>
<dbReference type="EMBL" id="ASHM01015980">
    <property type="protein sequence ID" value="PNX97820.1"/>
    <property type="molecule type" value="Genomic_DNA"/>
</dbReference>
<name>A0A2K3N434_TRIPR</name>
<sequence>MDRVLLQKSSVEGGTQKHVEDDNVDLKSERKRVERGKGLKSQRKRVGRRKGLHAERERIRILDDEYKKSLGELGPFDAIIAPPPGLGGALMPLILTDAIRTLLVELSYIALEKYNDDNNQDPQFEPYEFDELIKPVSGEGLISRVRSSLVPSKPWMVESFGPGCLL</sequence>
<comment type="caution">
    <text evidence="2">The sequence shown here is derived from an EMBL/GenBank/DDBJ whole genome shotgun (WGS) entry which is preliminary data.</text>
</comment>
<evidence type="ECO:0000313" key="3">
    <source>
        <dbReference type="Proteomes" id="UP000236291"/>
    </source>
</evidence>
<reference evidence="2 3" key="1">
    <citation type="journal article" date="2014" name="Am. J. Bot.">
        <title>Genome assembly and annotation for red clover (Trifolium pratense; Fabaceae).</title>
        <authorList>
            <person name="Istvanek J."/>
            <person name="Jaros M."/>
            <person name="Krenek A."/>
            <person name="Repkova J."/>
        </authorList>
    </citation>
    <scope>NUCLEOTIDE SEQUENCE [LARGE SCALE GENOMIC DNA]</scope>
    <source>
        <strain evidence="3">cv. Tatra</strain>
        <tissue evidence="2">Young leaves</tissue>
    </source>
</reference>
<dbReference type="AlphaFoldDB" id="A0A2K3N434"/>
<gene>
    <name evidence="2" type="ORF">L195_g021054</name>
</gene>
<protein>
    <submittedName>
        <fullName evidence="2">Uncharacterized protein</fullName>
    </submittedName>
</protein>
<feature type="region of interest" description="Disordered" evidence="1">
    <location>
        <begin position="1"/>
        <end position="51"/>
    </location>
</feature>
<evidence type="ECO:0000313" key="2">
    <source>
        <dbReference type="EMBL" id="PNX97820.1"/>
    </source>
</evidence>
<reference evidence="2 3" key="2">
    <citation type="journal article" date="2017" name="Front. Plant Sci.">
        <title>Gene Classification and Mining of Molecular Markers Useful in Red Clover (Trifolium pratense) Breeding.</title>
        <authorList>
            <person name="Istvanek J."/>
            <person name="Dluhosova J."/>
            <person name="Dluhos P."/>
            <person name="Patkova L."/>
            <person name="Nedelnik J."/>
            <person name="Repkova J."/>
        </authorList>
    </citation>
    <scope>NUCLEOTIDE SEQUENCE [LARGE SCALE GENOMIC DNA]</scope>
    <source>
        <strain evidence="3">cv. Tatra</strain>
        <tissue evidence="2">Young leaves</tissue>
    </source>
</reference>